<feature type="transmembrane region" description="Helical" evidence="2">
    <location>
        <begin position="158"/>
        <end position="180"/>
    </location>
</feature>
<dbReference type="RefSeq" id="WP_192595536.1">
    <property type="nucleotide sequence ID" value="NZ_BAAALJ010000002.1"/>
</dbReference>
<gene>
    <name evidence="4" type="ORF">H4W27_001659</name>
</gene>
<feature type="compositionally biased region" description="Low complexity" evidence="1">
    <location>
        <begin position="217"/>
        <end position="255"/>
    </location>
</feature>
<feature type="compositionally biased region" description="Low complexity" evidence="1">
    <location>
        <begin position="70"/>
        <end position="138"/>
    </location>
</feature>
<protein>
    <recommendedName>
        <fullName evidence="3">Leucine rich repeat variant domain-containing protein</fullName>
    </recommendedName>
</protein>
<organism evidence="4 5">
    <name type="scientific">Nesterenkonia lutea</name>
    <dbReference type="NCBI Taxonomy" id="272919"/>
    <lineage>
        <taxon>Bacteria</taxon>
        <taxon>Bacillati</taxon>
        <taxon>Actinomycetota</taxon>
        <taxon>Actinomycetes</taxon>
        <taxon>Micrococcales</taxon>
        <taxon>Micrococcaceae</taxon>
        <taxon>Nesterenkonia</taxon>
    </lineage>
</organism>
<evidence type="ECO:0000256" key="1">
    <source>
        <dbReference type="SAM" id="MobiDB-lite"/>
    </source>
</evidence>
<evidence type="ECO:0000259" key="3">
    <source>
        <dbReference type="Pfam" id="PF25591"/>
    </source>
</evidence>
<keyword evidence="2" id="KW-0812">Transmembrane</keyword>
<feature type="compositionally biased region" description="Acidic residues" evidence="1">
    <location>
        <begin position="206"/>
        <end position="216"/>
    </location>
</feature>
<sequence>MPSIYDELGAMAADPSTDWDTLHWIAEHHPELRPAVAGNPATYPELIEALGALGDPAINAALHRRAQREASAPPGAPAQEPAPSQPAPASEPAVPVSPSQPAAPASPSQPVSEAQRVPQARPIPRARPVARAHPAAADPIDDDERSRPARGGPRARRLALTVLLPLLALAAVAALVLNLLGDSGDPVGEPMQQGATAQPSPAESGAEADPEDDADSGADAGSEGEPGTESSEETSTPAQLRAAAAALPAESSCEAAAEDRDALTRFAEAVITEDGDWSDPSDAALVQETLTGLQTSCGNTYAARIYLDLQGTEQDVPAPLLAAVDSMGSAWIQASFSTQGQQLDAFASPDGNVLCELADTLRCTVLQHSFSAPEDCTSGATYALEVDRAAEPDCDDPVTPAGQPVLGHGQTASNAFYACSAFPSQMSCWNQLTGEGINLSASRNATY</sequence>
<keyword evidence="5" id="KW-1185">Reference proteome</keyword>
<accession>A0ABR9JF36</accession>
<name>A0ABR9JF36_9MICC</name>
<comment type="caution">
    <text evidence="4">The sequence shown here is derived from an EMBL/GenBank/DDBJ whole genome shotgun (WGS) entry which is preliminary data.</text>
</comment>
<dbReference type="Pfam" id="PF25591">
    <property type="entry name" value="LRV_2"/>
    <property type="match status" value="1"/>
</dbReference>
<evidence type="ECO:0000313" key="4">
    <source>
        <dbReference type="EMBL" id="MBE1524541.1"/>
    </source>
</evidence>
<feature type="region of interest" description="Disordered" evidence="1">
    <location>
        <begin position="187"/>
        <end position="256"/>
    </location>
</feature>
<proteinExistence type="predicted"/>
<feature type="region of interest" description="Disordered" evidence="1">
    <location>
        <begin position="64"/>
        <end position="153"/>
    </location>
</feature>
<feature type="domain" description="Leucine rich repeat variant" evidence="3">
    <location>
        <begin position="9"/>
        <end position="66"/>
    </location>
</feature>
<keyword evidence="2" id="KW-1133">Transmembrane helix</keyword>
<keyword evidence="2" id="KW-0472">Membrane</keyword>
<evidence type="ECO:0000313" key="5">
    <source>
        <dbReference type="Proteomes" id="UP000643525"/>
    </source>
</evidence>
<evidence type="ECO:0000256" key="2">
    <source>
        <dbReference type="SAM" id="Phobius"/>
    </source>
</evidence>
<dbReference type="InterPro" id="IPR057893">
    <property type="entry name" value="LRV_2"/>
</dbReference>
<reference evidence="4 5" key="1">
    <citation type="submission" date="2020-10" db="EMBL/GenBank/DDBJ databases">
        <title>Sequencing the genomes of 1000 actinobacteria strains.</title>
        <authorList>
            <person name="Klenk H.-P."/>
        </authorList>
    </citation>
    <scope>NUCLEOTIDE SEQUENCE [LARGE SCALE GENOMIC DNA]</scope>
    <source>
        <strain evidence="4 5">DSM 15666</strain>
    </source>
</reference>
<dbReference type="Proteomes" id="UP000643525">
    <property type="component" value="Unassembled WGS sequence"/>
</dbReference>
<dbReference type="EMBL" id="JADBED010000001">
    <property type="protein sequence ID" value="MBE1524541.1"/>
    <property type="molecule type" value="Genomic_DNA"/>
</dbReference>